<reference evidence="1" key="1">
    <citation type="submission" date="2021-02" db="EMBL/GenBank/DDBJ databases">
        <title>Infant gut strain persistence is associated with maternal origin, phylogeny, and functional potential including surface adhesion and iron acquisition.</title>
        <authorList>
            <person name="Lou Y.C."/>
        </authorList>
    </citation>
    <scope>NUCLEOTIDE SEQUENCE</scope>
    <source>
        <strain evidence="1">L3_108_031G1_dasL3_108_031G1_concoct_20</strain>
    </source>
</reference>
<comment type="caution">
    <text evidence="1">The sequence shown here is derived from an EMBL/GenBank/DDBJ whole genome shotgun (WGS) entry which is preliminary data.</text>
</comment>
<name>A0A942WNM2_VEIPA</name>
<dbReference type="RefSeq" id="WP_278468514.1">
    <property type="nucleotide sequence ID" value="NZ_JAGZMU010000008.1"/>
</dbReference>
<gene>
    <name evidence="1" type="ORF">KHZ90_09775</name>
</gene>
<sequence length="65" mass="8104">MDIERRYNYINKEKIIKKNFIKRLTCNHRWVDDILDEGIYALNGRRHIVYCKNCGKLKGYYWEEY</sequence>
<dbReference type="Proteomes" id="UP000778864">
    <property type="component" value="Unassembled WGS sequence"/>
</dbReference>
<organism evidence="1 2">
    <name type="scientific">Veillonella parvula</name>
    <name type="common">Staphylococcus parvulus</name>
    <dbReference type="NCBI Taxonomy" id="29466"/>
    <lineage>
        <taxon>Bacteria</taxon>
        <taxon>Bacillati</taxon>
        <taxon>Bacillota</taxon>
        <taxon>Negativicutes</taxon>
        <taxon>Veillonellales</taxon>
        <taxon>Veillonellaceae</taxon>
        <taxon>Veillonella</taxon>
    </lineage>
</organism>
<accession>A0A942WNM2</accession>
<evidence type="ECO:0000313" key="1">
    <source>
        <dbReference type="EMBL" id="MBS4894044.1"/>
    </source>
</evidence>
<protein>
    <submittedName>
        <fullName evidence="1">Uncharacterized protein</fullName>
    </submittedName>
</protein>
<dbReference type="AlphaFoldDB" id="A0A942WNM2"/>
<dbReference type="EMBL" id="JAGZMU010000008">
    <property type="protein sequence ID" value="MBS4894044.1"/>
    <property type="molecule type" value="Genomic_DNA"/>
</dbReference>
<proteinExistence type="predicted"/>
<evidence type="ECO:0000313" key="2">
    <source>
        <dbReference type="Proteomes" id="UP000778864"/>
    </source>
</evidence>